<feature type="transmembrane region" description="Helical" evidence="5">
    <location>
        <begin position="74"/>
        <end position="92"/>
    </location>
</feature>
<evidence type="ECO:0000256" key="1">
    <source>
        <dbReference type="ARBA" id="ARBA00004141"/>
    </source>
</evidence>
<dbReference type="Pfam" id="PF07681">
    <property type="entry name" value="DoxX"/>
    <property type="match status" value="1"/>
</dbReference>
<organism evidence="6 7">
    <name type="scientific">Lutibacter profundi</name>
    <dbReference type="NCBI Taxonomy" id="1622118"/>
    <lineage>
        <taxon>Bacteria</taxon>
        <taxon>Pseudomonadati</taxon>
        <taxon>Bacteroidota</taxon>
        <taxon>Flavobacteriia</taxon>
        <taxon>Flavobacteriales</taxon>
        <taxon>Flavobacteriaceae</taxon>
        <taxon>Lutibacter</taxon>
    </lineage>
</organism>
<evidence type="ECO:0000256" key="2">
    <source>
        <dbReference type="ARBA" id="ARBA00022692"/>
    </source>
</evidence>
<dbReference type="STRING" id="1622118.Lupro_08400"/>
<keyword evidence="4 5" id="KW-0472">Membrane</keyword>
<feature type="transmembrane region" description="Helical" evidence="5">
    <location>
        <begin position="49"/>
        <end position="67"/>
    </location>
</feature>
<evidence type="ECO:0000256" key="3">
    <source>
        <dbReference type="ARBA" id="ARBA00022989"/>
    </source>
</evidence>
<evidence type="ECO:0000313" key="7">
    <source>
        <dbReference type="Proteomes" id="UP000059672"/>
    </source>
</evidence>
<feature type="transmembrane region" description="Helical" evidence="5">
    <location>
        <begin position="98"/>
        <end position="116"/>
    </location>
</feature>
<reference evidence="7" key="1">
    <citation type="submission" date="2015-12" db="EMBL/GenBank/DDBJ databases">
        <title>Complete genome sequence of Lutibacter profundus strain LP1.</title>
        <authorList>
            <person name="Wissuwa J."/>
            <person name="Le Moine Bauer S."/>
            <person name="Stokke R."/>
            <person name="Dahle H."/>
            <person name="Steen I.H."/>
        </authorList>
    </citation>
    <scope>NUCLEOTIDE SEQUENCE [LARGE SCALE GENOMIC DNA]</scope>
    <source>
        <strain evidence="7">LP1</strain>
    </source>
</reference>
<gene>
    <name evidence="6" type="ORF">Lupro_08400</name>
</gene>
<dbReference type="EMBL" id="CP013355">
    <property type="protein sequence ID" value="AMC11272.1"/>
    <property type="molecule type" value="Genomic_DNA"/>
</dbReference>
<dbReference type="RefSeq" id="WP_068208662.1">
    <property type="nucleotide sequence ID" value="NZ_CP013355.1"/>
</dbReference>
<dbReference type="KEGG" id="lut:Lupro_08400"/>
<evidence type="ECO:0000313" key="6">
    <source>
        <dbReference type="EMBL" id="AMC11272.1"/>
    </source>
</evidence>
<keyword evidence="2 5" id="KW-0812">Transmembrane</keyword>
<dbReference type="Proteomes" id="UP000059672">
    <property type="component" value="Chromosome"/>
</dbReference>
<evidence type="ECO:0000256" key="4">
    <source>
        <dbReference type="ARBA" id="ARBA00023136"/>
    </source>
</evidence>
<keyword evidence="3 5" id="KW-1133">Transmembrane helix</keyword>
<reference evidence="6 7" key="2">
    <citation type="journal article" date="2016" name="Int. J. Syst. Evol. Microbiol.">
        <title>Lutibacter profundi sp. nov., isolated from a deep-sea hydrothermal system on the Arctic Mid-Ocean Ridge and emended description of the genus Lutibacter.</title>
        <authorList>
            <person name="Le Moine Bauer S."/>
            <person name="Roalkvam I."/>
            <person name="Steen I.H."/>
            <person name="Dahle H."/>
        </authorList>
    </citation>
    <scope>NUCLEOTIDE SEQUENCE [LARGE SCALE GENOMIC DNA]</scope>
    <source>
        <strain evidence="6 7">LP1</strain>
    </source>
</reference>
<dbReference type="AlphaFoldDB" id="A0A109RNR4"/>
<dbReference type="InterPro" id="IPR032808">
    <property type="entry name" value="DoxX"/>
</dbReference>
<dbReference type="OrthoDB" id="8161897at2"/>
<proteinExistence type="predicted"/>
<protein>
    <recommendedName>
        <fullName evidence="8">DoxX protein</fullName>
    </recommendedName>
</protein>
<sequence>MNSKLTMVLRILLGLILVVFGANKFFGFMPNMEMPAPAANLMGAMMESGYMLKLVGATEVVIGLLLLIKKWVPFALIVLAPISVNIIFFHVFLAPAGIAPAAIVAIINILLIYNNWNKLKILF</sequence>
<accession>A0A109RNR4</accession>
<evidence type="ECO:0000256" key="5">
    <source>
        <dbReference type="SAM" id="Phobius"/>
    </source>
</evidence>
<evidence type="ECO:0008006" key="8">
    <source>
        <dbReference type="Google" id="ProtNLM"/>
    </source>
</evidence>
<comment type="subcellular location">
    <subcellularLocation>
        <location evidence="1">Membrane</location>
        <topology evidence="1">Multi-pass membrane protein</topology>
    </subcellularLocation>
</comment>
<keyword evidence="7" id="KW-1185">Reference proteome</keyword>
<feature type="transmembrane region" description="Helical" evidence="5">
    <location>
        <begin position="7"/>
        <end position="29"/>
    </location>
</feature>
<dbReference type="GO" id="GO:0016020">
    <property type="term" value="C:membrane"/>
    <property type="evidence" value="ECO:0007669"/>
    <property type="project" value="UniProtKB-SubCell"/>
</dbReference>
<name>A0A109RNR4_9FLAO</name>